<dbReference type="InterPro" id="IPR000362">
    <property type="entry name" value="Fumarate_lyase_fam"/>
</dbReference>
<organism evidence="6 7">
    <name type="scientific">Streptomyces chromofuscus</name>
    <dbReference type="NCBI Taxonomy" id="42881"/>
    <lineage>
        <taxon>Bacteria</taxon>
        <taxon>Bacillati</taxon>
        <taxon>Actinomycetota</taxon>
        <taxon>Actinomycetes</taxon>
        <taxon>Kitasatosporales</taxon>
        <taxon>Streptomycetaceae</taxon>
        <taxon>Streptomyces</taxon>
    </lineage>
</organism>
<feature type="compositionally biased region" description="Basic and acidic residues" evidence="4">
    <location>
        <begin position="120"/>
        <end position="132"/>
    </location>
</feature>
<dbReference type="Pfam" id="PF00206">
    <property type="entry name" value="Lyase_1"/>
    <property type="match status" value="1"/>
</dbReference>
<dbReference type="Pfam" id="PF10397">
    <property type="entry name" value="ADSL_C"/>
    <property type="match status" value="1"/>
</dbReference>
<dbReference type="PANTHER" id="PTHR43172:SF1">
    <property type="entry name" value="ADENYLOSUCCINATE LYASE"/>
    <property type="match status" value="1"/>
</dbReference>
<sequence>MTTRVISLKGRMHDFGPRLERAPADVVYVGRRWTLGGWDLPRHPLYNPFVPDTATRKRDGTRAEVIALYRAYLLERPDLLDLVPDLRGRTLACWCAPQPCHADVLAELAESAARGSPGRDSGDRLVGSDEPARGAGLHEPPVESGYVTSAPAKPRIPNVLAGRYASTELATLWSPEQKVKLERQLWLAVLRAQRDLGIEVPDAAIADYERVLDEVDLASIAEREKVTRHDVKARIEEFNDLAGHEQVHKGMTSRDLTENVEQLQIRLSLELMRDRTVAVLARLGKLAGEYGELVMAGRSHNVAAQATTLGKRFATAADELLVAHGRIEELLGRYPLRGIKGPVGTAQDMLDLLGGDAAKLAELEQRIAGHLGFSQAFTSVGQVYPRSLDYEVVTTLVQLAAAPSSLAKTIRLMAGHELVTEGFKPGQVGSSAMPHKMNTRSCERVNGLMVILRGYASMTGELAGDQWNEGDVSCSVVRRVALPDAFFALDGLLETFLTVLDEFGAFPAVVARELDRYLPFLATTKVLMASVRAGVGREVAHEAIKENAVACALAMREQGAERNELLDRLAADERIPLDRARLDELMADKLSFTGAAADQVGVVVGRIEEIVKQSPEAAGYTPGAIL</sequence>
<comment type="catalytic activity">
    <reaction evidence="3">
        <text>(2S)-2-[5-amino-1-(5-phospho-beta-D-ribosyl)imidazole-4-carboxamido]succinate = 5-amino-1-(5-phospho-beta-D-ribosyl)imidazole-4-carboxamide + fumarate</text>
        <dbReference type="Rhea" id="RHEA:23920"/>
        <dbReference type="ChEBI" id="CHEBI:29806"/>
        <dbReference type="ChEBI" id="CHEBI:58443"/>
        <dbReference type="ChEBI" id="CHEBI:58475"/>
        <dbReference type="EC" id="4.3.2.2"/>
    </reaction>
</comment>
<evidence type="ECO:0000256" key="2">
    <source>
        <dbReference type="NCBIfam" id="TIGR00928"/>
    </source>
</evidence>
<feature type="region of interest" description="Disordered" evidence="4">
    <location>
        <begin position="113"/>
        <end position="150"/>
    </location>
</feature>
<dbReference type="Gene3D" id="1.10.40.30">
    <property type="entry name" value="Fumarase/aspartase (C-terminal domain)"/>
    <property type="match status" value="1"/>
</dbReference>
<comment type="pathway">
    <text evidence="3">Purine metabolism; AMP biosynthesis via de novo pathway; AMP from IMP: step 2/2.</text>
</comment>
<dbReference type="NCBIfam" id="TIGR00928">
    <property type="entry name" value="purB"/>
    <property type="match status" value="1"/>
</dbReference>
<evidence type="ECO:0000256" key="4">
    <source>
        <dbReference type="SAM" id="MobiDB-lite"/>
    </source>
</evidence>
<dbReference type="SUPFAM" id="SSF48557">
    <property type="entry name" value="L-aspartase-like"/>
    <property type="match status" value="1"/>
</dbReference>
<dbReference type="GO" id="GO:0005829">
    <property type="term" value="C:cytosol"/>
    <property type="evidence" value="ECO:0007669"/>
    <property type="project" value="TreeGrafter"/>
</dbReference>
<dbReference type="GO" id="GO:0004018">
    <property type="term" value="F:N6-(1,2-dicarboxyethyl)AMP AMP-lyase (fumarate-forming) activity"/>
    <property type="evidence" value="ECO:0007669"/>
    <property type="project" value="UniProtKB-UniRule"/>
</dbReference>
<dbReference type="Proteomes" id="UP000594008">
    <property type="component" value="Chromosome"/>
</dbReference>
<accession>A0A7M2T9K3</accession>
<evidence type="ECO:0000313" key="6">
    <source>
        <dbReference type="EMBL" id="QOV45396.1"/>
    </source>
</evidence>
<evidence type="ECO:0000256" key="3">
    <source>
        <dbReference type="RuleBase" id="RU361172"/>
    </source>
</evidence>
<dbReference type="InterPro" id="IPR008948">
    <property type="entry name" value="L-Aspartase-like"/>
</dbReference>
<feature type="domain" description="Adenylosuccinate lyase C-terminal" evidence="5">
    <location>
        <begin position="518"/>
        <end position="604"/>
    </location>
</feature>
<dbReference type="Pfam" id="PF14216">
    <property type="entry name" value="DUF4326"/>
    <property type="match status" value="1"/>
</dbReference>
<evidence type="ECO:0000259" key="5">
    <source>
        <dbReference type="SMART" id="SM00998"/>
    </source>
</evidence>
<dbReference type="GO" id="GO:0006189">
    <property type="term" value="P:'de novo' IMP biosynthetic process"/>
    <property type="evidence" value="ECO:0007669"/>
    <property type="project" value="UniProtKB-UniPathway"/>
</dbReference>
<dbReference type="Gene3D" id="1.10.275.60">
    <property type="match status" value="1"/>
</dbReference>
<proteinExistence type="inferred from homology"/>
<dbReference type="UniPathway" id="UPA00074">
    <property type="reaction ID" value="UER00132"/>
</dbReference>
<gene>
    <name evidence="6" type="ORF">IPT68_05445</name>
</gene>
<dbReference type="SMART" id="SM00998">
    <property type="entry name" value="ADSL_C"/>
    <property type="match status" value="1"/>
</dbReference>
<evidence type="ECO:0000313" key="7">
    <source>
        <dbReference type="Proteomes" id="UP000594008"/>
    </source>
</evidence>
<dbReference type="PANTHER" id="PTHR43172">
    <property type="entry name" value="ADENYLOSUCCINATE LYASE"/>
    <property type="match status" value="1"/>
</dbReference>
<dbReference type="KEGG" id="schf:IPT68_05445"/>
<evidence type="ECO:0000256" key="1">
    <source>
        <dbReference type="ARBA" id="ARBA00023239"/>
    </source>
</evidence>
<dbReference type="PRINTS" id="PR00149">
    <property type="entry name" value="FUMRATELYASE"/>
</dbReference>
<keyword evidence="1 3" id="KW-0456">Lyase</keyword>
<dbReference type="EMBL" id="CP063374">
    <property type="protein sequence ID" value="QOV45396.1"/>
    <property type="molecule type" value="Genomic_DNA"/>
</dbReference>
<dbReference type="Gene3D" id="1.20.200.10">
    <property type="entry name" value="Fumarase/aspartase (Central domain)"/>
    <property type="match status" value="1"/>
</dbReference>
<dbReference type="InterPro" id="IPR004769">
    <property type="entry name" value="Pur_lyase"/>
</dbReference>
<dbReference type="UniPathway" id="UPA00075">
    <property type="reaction ID" value="UER00336"/>
</dbReference>
<dbReference type="InterPro" id="IPR025475">
    <property type="entry name" value="DUF4326"/>
</dbReference>
<dbReference type="InterPro" id="IPR020557">
    <property type="entry name" value="Fumarate_lyase_CS"/>
</dbReference>
<dbReference type="GO" id="GO:0070626">
    <property type="term" value="F:(S)-2-(5-amino-1-(5-phospho-D-ribosyl)imidazole-4-carboxamido) succinate lyase (fumarate-forming) activity"/>
    <property type="evidence" value="ECO:0007669"/>
    <property type="project" value="TreeGrafter"/>
</dbReference>
<comment type="catalytic activity">
    <reaction evidence="3">
        <text>N(6)-(1,2-dicarboxyethyl)-AMP = fumarate + AMP</text>
        <dbReference type="Rhea" id="RHEA:16853"/>
        <dbReference type="ChEBI" id="CHEBI:29806"/>
        <dbReference type="ChEBI" id="CHEBI:57567"/>
        <dbReference type="ChEBI" id="CHEBI:456215"/>
        <dbReference type="EC" id="4.3.2.2"/>
    </reaction>
</comment>
<dbReference type="PROSITE" id="PS00163">
    <property type="entry name" value="FUMARATE_LYASES"/>
    <property type="match status" value="1"/>
</dbReference>
<dbReference type="GO" id="GO:0044208">
    <property type="term" value="P:'de novo' AMP biosynthetic process"/>
    <property type="evidence" value="ECO:0007669"/>
    <property type="project" value="UniProtKB-UniPathway"/>
</dbReference>
<dbReference type="EC" id="4.3.2.2" evidence="2 3"/>
<dbReference type="InterPro" id="IPR019468">
    <property type="entry name" value="AdenyloSucc_lyase_C"/>
</dbReference>
<dbReference type="AlphaFoldDB" id="A0A7M2T9K3"/>
<comment type="similarity">
    <text evidence="3">Belongs to the lyase 1 family. Adenylosuccinate lyase subfamily.</text>
</comment>
<reference evidence="6 7" key="1">
    <citation type="submission" date="2020-10" db="EMBL/GenBank/DDBJ databases">
        <title>Streptomyces chromofuscus complate genome analysis.</title>
        <authorList>
            <person name="Anwar N."/>
        </authorList>
    </citation>
    <scope>NUCLEOTIDE SEQUENCE [LARGE SCALE GENOMIC DNA]</scope>
    <source>
        <strain evidence="6 7">DSM 40273</strain>
    </source>
</reference>
<comment type="pathway">
    <text evidence="3">Purine metabolism; IMP biosynthesis via de novo pathway; 5-amino-1-(5-phospho-D-ribosyl)imidazole-4-carboxamide from 5-amino-1-(5-phospho-D-ribosyl)imidazole-4-carboxylate: step 2/2.</text>
</comment>
<keyword evidence="3" id="KW-0658">Purine biosynthesis</keyword>
<protein>
    <recommendedName>
        <fullName evidence="2 3">Adenylosuccinate lyase</fullName>
        <shortName evidence="3">ASL</shortName>
        <ecNumber evidence="2 3">4.3.2.2</ecNumber>
    </recommendedName>
    <alternativeName>
        <fullName evidence="3">Adenylosuccinase</fullName>
    </alternativeName>
</protein>
<name>A0A7M2T9K3_STRCW</name>
<keyword evidence="7" id="KW-1185">Reference proteome</keyword>
<dbReference type="FunFam" id="1.10.40.30:FF:000006">
    <property type="entry name" value="Adenylosuccinate lyase"/>
    <property type="match status" value="1"/>
</dbReference>
<dbReference type="InterPro" id="IPR022761">
    <property type="entry name" value="Fumarate_lyase_N"/>
</dbReference>